<dbReference type="CDD" id="cd07023">
    <property type="entry name" value="S49_Sppa_N_C"/>
    <property type="match status" value="1"/>
</dbReference>
<evidence type="ECO:0000313" key="6">
    <source>
        <dbReference type="EMBL" id="GAI83140.1"/>
    </source>
</evidence>
<evidence type="ECO:0000259" key="5">
    <source>
        <dbReference type="Pfam" id="PF01343"/>
    </source>
</evidence>
<comment type="caution">
    <text evidence="6">The sequence shown here is derived from an EMBL/GenBank/DDBJ whole genome shotgun (WGS) entry which is preliminary data.</text>
</comment>
<dbReference type="PANTHER" id="PTHR42987:SF4">
    <property type="entry name" value="PROTEASE SOHB-RELATED"/>
    <property type="match status" value="1"/>
</dbReference>
<dbReference type="Pfam" id="PF01343">
    <property type="entry name" value="Peptidase_S49"/>
    <property type="match status" value="1"/>
</dbReference>
<protein>
    <recommendedName>
        <fullName evidence="5">Peptidase S49 domain-containing protein</fullName>
    </recommendedName>
</protein>
<dbReference type="EMBL" id="BARW01006969">
    <property type="protein sequence ID" value="GAI83140.1"/>
    <property type="molecule type" value="Genomic_DNA"/>
</dbReference>
<evidence type="ECO:0000256" key="3">
    <source>
        <dbReference type="ARBA" id="ARBA00022801"/>
    </source>
</evidence>
<keyword evidence="3" id="KW-0378">Hydrolase</keyword>
<evidence type="ECO:0000256" key="1">
    <source>
        <dbReference type="ARBA" id="ARBA00008683"/>
    </source>
</evidence>
<name>X1T6F5_9ZZZZ</name>
<dbReference type="AlphaFoldDB" id="X1T6F5"/>
<feature type="non-terminal residue" evidence="6">
    <location>
        <position position="214"/>
    </location>
</feature>
<dbReference type="SUPFAM" id="SSF52096">
    <property type="entry name" value="ClpP/crotonase"/>
    <property type="match status" value="1"/>
</dbReference>
<organism evidence="6">
    <name type="scientific">marine sediment metagenome</name>
    <dbReference type="NCBI Taxonomy" id="412755"/>
    <lineage>
        <taxon>unclassified sequences</taxon>
        <taxon>metagenomes</taxon>
        <taxon>ecological metagenomes</taxon>
    </lineage>
</organism>
<gene>
    <name evidence="6" type="ORF">S12H4_14606</name>
</gene>
<dbReference type="InterPro" id="IPR002142">
    <property type="entry name" value="Peptidase_S49"/>
</dbReference>
<dbReference type="GO" id="GO:0006508">
    <property type="term" value="P:proteolysis"/>
    <property type="evidence" value="ECO:0007669"/>
    <property type="project" value="UniProtKB-KW"/>
</dbReference>
<evidence type="ECO:0000256" key="2">
    <source>
        <dbReference type="ARBA" id="ARBA00022670"/>
    </source>
</evidence>
<sequence length="214" mass="23476">MDGETKDEIVKTLRYARDDNSIKAVVLEMNCPGGEASKIEEIYLEVLRLRSKKPVVTSIDGMGVSGGYYIAAASNFIYAKPSSDIGNIGVISTLPSSESLDEERIITGPYKITQSKKHYASQVEMIKQYFVESIIAQRKDRLNVDKETLSRAEIYTGIEGMRYGLIDGIGTRSDAIEKAASYAGIANYGLVDINRAVSINENAPELVSPYSNDT</sequence>
<dbReference type="GO" id="GO:0008236">
    <property type="term" value="F:serine-type peptidase activity"/>
    <property type="evidence" value="ECO:0007669"/>
    <property type="project" value="UniProtKB-KW"/>
</dbReference>
<proteinExistence type="inferred from homology"/>
<keyword evidence="2" id="KW-0645">Protease</keyword>
<comment type="similarity">
    <text evidence="1">Belongs to the peptidase S49 family.</text>
</comment>
<dbReference type="InterPro" id="IPR029045">
    <property type="entry name" value="ClpP/crotonase-like_dom_sf"/>
</dbReference>
<dbReference type="PANTHER" id="PTHR42987">
    <property type="entry name" value="PEPTIDASE S49"/>
    <property type="match status" value="1"/>
</dbReference>
<dbReference type="InterPro" id="IPR047272">
    <property type="entry name" value="S49_SppA_C"/>
</dbReference>
<reference evidence="6" key="1">
    <citation type="journal article" date="2014" name="Front. Microbiol.">
        <title>High frequency of phylogenetically diverse reductive dehalogenase-homologous genes in deep subseafloor sedimentary metagenomes.</title>
        <authorList>
            <person name="Kawai M."/>
            <person name="Futagami T."/>
            <person name="Toyoda A."/>
            <person name="Takaki Y."/>
            <person name="Nishi S."/>
            <person name="Hori S."/>
            <person name="Arai W."/>
            <person name="Tsubouchi T."/>
            <person name="Morono Y."/>
            <person name="Uchiyama I."/>
            <person name="Ito T."/>
            <person name="Fujiyama A."/>
            <person name="Inagaki F."/>
            <person name="Takami H."/>
        </authorList>
    </citation>
    <scope>NUCLEOTIDE SEQUENCE</scope>
    <source>
        <strain evidence="6">Expedition CK06-06</strain>
    </source>
</reference>
<accession>X1T6F5</accession>
<dbReference type="Gene3D" id="3.90.226.10">
    <property type="entry name" value="2-enoyl-CoA Hydratase, Chain A, domain 1"/>
    <property type="match status" value="1"/>
</dbReference>
<evidence type="ECO:0000256" key="4">
    <source>
        <dbReference type="ARBA" id="ARBA00022825"/>
    </source>
</evidence>
<keyword evidence="4" id="KW-0720">Serine protease</keyword>
<feature type="domain" description="Peptidase S49" evidence="5">
    <location>
        <begin position="49"/>
        <end position="184"/>
    </location>
</feature>